<dbReference type="InterPro" id="IPR036291">
    <property type="entry name" value="NAD(P)-bd_dom_sf"/>
</dbReference>
<protein>
    <submittedName>
        <fullName evidence="1">Ornithine cyclodeaminase family protein</fullName>
    </submittedName>
</protein>
<evidence type="ECO:0000313" key="1">
    <source>
        <dbReference type="EMBL" id="MEN2988106.1"/>
    </source>
</evidence>
<dbReference type="InterPro" id="IPR023401">
    <property type="entry name" value="ODC_N"/>
</dbReference>
<evidence type="ECO:0000313" key="2">
    <source>
        <dbReference type="Proteomes" id="UP001413721"/>
    </source>
</evidence>
<dbReference type="Proteomes" id="UP001413721">
    <property type="component" value="Unassembled WGS sequence"/>
</dbReference>
<dbReference type="RefSeq" id="WP_345937042.1">
    <property type="nucleotide sequence ID" value="NZ_JBBKTW010000002.1"/>
</dbReference>
<organism evidence="1 2">
    <name type="scientific">Tistrella arctica</name>
    <dbReference type="NCBI Taxonomy" id="3133430"/>
    <lineage>
        <taxon>Bacteria</taxon>
        <taxon>Pseudomonadati</taxon>
        <taxon>Pseudomonadota</taxon>
        <taxon>Alphaproteobacteria</taxon>
        <taxon>Geminicoccales</taxon>
        <taxon>Geminicoccaceae</taxon>
        <taxon>Tistrella</taxon>
    </lineage>
</organism>
<dbReference type="Pfam" id="PF02423">
    <property type="entry name" value="OCD_Mu_crystall"/>
    <property type="match status" value="1"/>
</dbReference>
<name>A0ABU9YH35_9PROT</name>
<keyword evidence="2" id="KW-1185">Reference proteome</keyword>
<dbReference type="Gene3D" id="3.30.1780.10">
    <property type="entry name" value="ornithine cyclodeaminase, domain 1"/>
    <property type="match status" value="1"/>
</dbReference>
<accession>A0ABU9YH35</accession>
<dbReference type="PANTHER" id="PTHR13812:SF19">
    <property type="entry name" value="KETIMINE REDUCTASE MU-CRYSTALLIN"/>
    <property type="match status" value="1"/>
</dbReference>
<dbReference type="SUPFAM" id="SSF51735">
    <property type="entry name" value="NAD(P)-binding Rossmann-fold domains"/>
    <property type="match status" value="1"/>
</dbReference>
<dbReference type="PANTHER" id="PTHR13812">
    <property type="entry name" value="KETIMINE REDUCTASE MU-CRYSTALLIN"/>
    <property type="match status" value="1"/>
</dbReference>
<dbReference type="PIRSF" id="PIRSF001439">
    <property type="entry name" value="CryM"/>
    <property type="match status" value="1"/>
</dbReference>
<gene>
    <name evidence="1" type="ORF">WG926_07305</name>
</gene>
<comment type="caution">
    <text evidence="1">The sequence shown here is derived from an EMBL/GenBank/DDBJ whole genome shotgun (WGS) entry which is preliminary data.</text>
</comment>
<reference evidence="1 2" key="1">
    <citation type="submission" date="2024-03" db="EMBL/GenBank/DDBJ databases">
        <title>High-quality draft genome sequencing of Tistrella sp. BH-R2-4.</title>
        <authorList>
            <person name="Dong C."/>
        </authorList>
    </citation>
    <scope>NUCLEOTIDE SEQUENCE [LARGE SCALE GENOMIC DNA]</scope>
    <source>
        <strain evidence="1 2">BH-R2-4</strain>
    </source>
</reference>
<dbReference type="InterPro" id="IPR003462">
    <property type="entry name" value="ODC_Mu_crystall"/>
</dbReference>
<dbReference type="NCBIfam" id="NF004793">
    <property type="entry name" value="PRK06141.1"/>
    <property type="match status" value="1"/>
</dbReference>
<sequence>MSGRSTTIRVIDADAVHAALSYDALIDALGAAFAAMPDDIPPRAHHHLPPARPGASDGTLLVMPAWNPRAIGLKVVGVMPDNPGVGLPTVIGSYLLLDRETAAPLALLDGAAITQRRTACASALAARHLARADARTLLVIGAGALAVHLIRAHVTSRPGLARIRVWARRADAAQAVIDALSPAERAALDVAVVSPDALDAAVADACIISAATRATVPLIRGHLVAPGTHLDLVGAYTPAMCEADAEAVARADVFVDGREGAAAEAGDLIQAVAAGRFAMDRIAGDLADLSSGRHPGRRDDGQVTLFKSVGHSLEDLVAAELALRRDAGGA</sequence>
<dbReference type="Gene3D" id="3.40.50.720">
    <property type="entry name" value="NAD(P)-binding Rossmann-like Domain"/>
    <property type="match status" value="1"/>
</dbReference>
<proteinExistence type="predicted"/>
<dbReference type="EMBL" id="JBBKTW010000002">
    <property type="protein sequence ID" value="MEN2988106.1"/>
    <property type="molecule type" value="Genomic_DNA"/>
</dbReference>